<dbReference type="Gene3D" id="3.40.850.10">
    <property type="entry name" value="Kinesin motor domain"/>
    <property type="match status" value="1"/>
</dbReference>
<dbReference type="SUPFAM" id="SSF52540">
    <property type="entry name" value="P-loop containing nucleoside triphosphate hydrolases"/>
    <property type="match status" value="1"/>
</dbReference>
<dbReference type="GO" id="GO:0005874">
    <property type="term" value="C:microtubule"/>
    <property type="evidence" value="ECO:0007669"/>
    <property type="project" value="UniProtKB-KW"/>
</dbReference>
<evidence type="ECO:0000256" key="4">
    <source>
        <dbReference type="RuleBase" id="RU000394"/>
    </source>
</evidence>
<keyword evidence="4" id="KW-0493">Microtubule</keyword>
<name>F0YC89_AURAN</name>
<dbReference type="PRINTS" id="PR00380">
    <property type="entry name" value="KINESINHEAVY"/>
</dbReference>
<sequence length="369" mass="39163">RREIGEKLAVLQGNIRVIARCRPPVACETASGADVCAVSFPAGCDGDVTVTNDAGLKQRFEYDAVFRPGSTQAEVFEAICPLVQSAFDGFSVCIFAYGQTGSGKTHTMEGPPDDRGVYFRALRELFHARPPGAAVAVKLSMLEVYNETIVDLLADGGSRPKLEVRQTGAGHSVPGLTSLDVESLDEVQRLTERGGANRSVGGHDLNARSSRSHLIVALDVSTTVDGAERRARLNLVDLAGSERLSRTGATGDRLKEAQNINKSLSALGDVIAALAKKNAAHVPYRNSKLTFLLQDSLSRHAKVLMFVNISPAESNASETICSLAFASRCRDVALGAASNKPDAIELAKAKQEIRALKAKLAAAAPAKGR</sequence>
<evidence type="ECO:0000313" key="6">
    <source>
        <dbReference type="EMBL" id="EGB07253.1"/>
    </source>
</evidence>
<dbReference type="InterPro" id="IPR001752">
    <property type="entry name" value="Kinesin_motor_dom"/>
</dbReference>
<dbReference type="PROSITE" id="PS50067">
    <property type="entry name" value="KINESIN_MOTOR_2"/>
    <property type="match status" value="1"/>
</dbReference>
<keyword evidence="7" id="KW-1185">Reference proteome</keyword>
<dbReference type="InterPro" id="IPR019821">
    <property type="entry name" value="Kinesin_motor_CS"/>
</dbReference>
<evidence type="ECO:0000313" key="7">
    <source>
        <dbReference type="Proteomes" id="UP000002729"/>
    </source>
</evidence>
<evidence type="ECO:0000256" key="2">
    <source>
        <dbReference type="ARBA" id="ARBA00022840"/>
    </source>
</evidence>
<reference evidence="6 7" key="1">
    <citation type="journal article" date="2011" name="Proc. Natl. Acad. Sci. U.S.A.">
        <title>Niche of harmful alga Aureococcus anophagefferens revealed through ecogenomics.</title>
        <authorList>
            <person name="Gobler C.J."/>
            <person name="Berry D.L."/>
            <person name="Dyhrman S.T."/>
            <person name="Wilhelm S.W."/>
            <person name="Salamov A."/>
            <person name="Lobanov A.V."/>
            <person name="Zhang Y."/>
            <person name="Collier J.L."/>
            <person name="Wurch L.L."/>
            <person name="Kustka A.B."/>
            <person name="Dill B.D."/>
            <person name="Shah M."/>
            <person name="VerBerkmoes N.C."/>
            <person name="Kuo A."/>
            <person name="Terry A."/>
            <person name="Pangilinan J."/>
            <person name="Lindquist E.A."/>
            <person name="Lucas S."/>
            <person name="Paulsen I.T."/>
            <person name="Hattenrath-Lehmann T.K."/>
            <person name="Talmage S.C."/>
            <person name="Walker E.A."/>
            <person name="Koch F."/>
            <person name="Burson A.M."/>
            <person name="Marcoval M.A."/>
            <person name="Tang Y.Z."/>
            <person name="Lecleir G.R."/>
            <person name="Coyne K.J."/>
            <person name="Berg G.M."/>
            <person name="Bertrand E.M."/>
            <person name="Saito M.A."/>
            <person name="Gladyshev V.N."/>
            <person name="Grigoriev I.V."/>
        </authorList>
    </citation>
    <scope>NUCLEOTIDE SEQUENCE [LARGE SCALE GENOMIC DNA]</scope>
    <source>
        <strain evidence="7">CCMP 1984</strain>
    </source>
</reference>
<dbReference type="Pfam" id="PF00225">
    <property type="entry name" value="Kinesin"/>
    <property type="match status" value="1"/>
</dbReference>
<dbReference type="SMART" id="SM00129">
    <property type="entry name" value="KISc"/>
    <property type="match status" value="1"/>
</dbReference>
<feature type="domain" description="Kinesin motor" evidence="5">
    <location>
        <begin position="14"/>
        <end position="332"/>
    </location>
</feature>
<dbReference type="GO" id="GO:0007018">
    <property type="term" value="P:microtubule-based movement"/>
    <property type="evidence" value="ECO:0007669"/>
    <property type="project" value="InterPro"/>
</dbReference>
<proteinExistence type="inferred from homology"/>
<dbReference type="InterPro" id="IPR027417">
    <property type="entry name" value="P-loop_NTPase"/>
</dbReference>
<dbReference type="eggNOG" id="KOG0239">
    <property type="taxonomic scope" value="Eukaryota"/>
</dbReference>
<dbReference type="GO" id="GO:0003777">
    <property type="term" value="F:microtubule motor activity"/>
    <property type="evidence" value="ECO:0007669"/>
    <property type="project" value="InterPro"/>
</dbReference>
<dbReference type="InterPro" id="IPR027640">
    <property type="entry name" value="Kinesin-like_fam"/>
</dbReference>
<gene>
    <name evidence="6" type="ORF">AURANDRAFT_27999</name>
</gene>
<evidence type="ECO:0000256" key="3">
    <source>
        <dbReference type="PROSITE-ProRule" id="PRU00283"/>
    </source>
</evidence>
<dbReference type="KEGG" id="aaf:AURANDRAFT_27999"/>
<feature type="non-terminal residue" evidence="6">
    <location>
        <position position="1"/>
    </location>
</feature>
<keyword evidence="3 4" id="KW-0505">Motor protein</keyword>
<dbReference type="GeneID" id="20220461"/>
<dbReference type="PANTHER" id="PTHR47972">
    <property type="entry name" value="KINESIN-LIKE PROTEIN KLP-3"/>
    <property type="match status" value="1"/>
</dbReference>
<protein>
    <recommendedName>
        <fullName evidence="4">Kinesin-like protein</fullName>
    </recommendedName>
</protein>
<dbReference type="OMA" id="YERTRTW"/>
<dbReference type="PANTHER" id="PTHR47972:SF28">
    <property type="entry name" value="KINESIN-LIKE PROTEIN KLP-3"/>
    <property type="match status" value="1"/>
</dbReference>
<dbReference type="GO" id="GO:0008017">
    <property type="term" value="F:microtubule binding"/>
    <property type="evidence" value="ECO:0007669"/>
    <property type="project" value="InterPro"/>
</dbReference>
<feature type="binding site" evidence="3">
    <location>
        <begin position="98"/>
        <end position="105"/>
    </location>
    <ligand>
        <name>ATP</name>
        <dbReference type="ChEBI" id="CHEBI:30616"/>
    </ligand>
</feature>
<dbReference type="InterPro" id="IPR036961">
    <property type="entry name" value="Kinesin_motor_dom_sf"/>
</dbReference>
<keyword evidence="2 3" id="KW-0067">ATP-binding</keyword>
<dbReference type="AlphaFoldDB" id="F0YC89"/>
<keyword evidence="1 3" id="KW-0547">Nucleotide-binding</keyword>
<organism evidence="7">
    <name type="scientific">Aureococcus anophagefferens</name>
    <name type="common">Harmful bloom alga</name>
    <dbReference type="NCBI Taxonomy" id="44056"/>
    <lineage>
        <taxon>Eukaryota</taxon>
        <taxon>Sar</taxon>
        <taxon>Stramenopiles</taxon>
        <taxon>Ochrophyta</taxon>
        <taxon>Pelagophyceae</taxon>
        <taxon>Pelagomonadales</taxon>
        <taxon>Pelagomonadaceae</taxon>
        <taxon>Aureococcus</taxon>
    </lineage>
</organism>
<dbReference type="PROSITE" id="PS00411">
    <property type="entry name" value="KINESIN_MOTOR_1"/>
    <property type="match status" value="1"/>
</dbReference>
<evidence type="ECO:0000256" key="1">
    <source>
        <dbReference type="ARBA" id="ARBA00022741"/>
    </source>
</evidence>
<dbReference type="OrthoDB" id="3176171at2759"/>
<accession>F0YC89</accession>
<dbReference type="InParanoid" id="F0YC89"/>
<comment type="similarity">
    <text evidence="3 4">Belongs to the TRAFAC class myosin-kinesin ATPase superfamily. Kinesin family.</text>
</comment>
<dbReference type="Proteomes" id="UP000002729">
    <property type="component" value="Unassembled WGS sequence"/>
</dbReference>
<dbReference type="EMBL" id="GL833131">
    <property type="protein sequence ID" value="EGB07253.1"/>
    <property type="molecule type" value="Genomic_DNA"/>
</dbReference>
<evidence type="ECO:0000259" key="5">
    <source>
        <dbReference type="PROSITE" id="PS50067"/>
    </source>
</evidence>
<dbReference type="GO" id="GO:0005524">
    <property type="term" value="F:ATP binding"/>
    <property type="evidence" value="ECO:0007669"/>
    <property type="project" value="UniProtKB-UniRule"/>
</dbReference>
<dbReference type="RefSeq" id="XP_009037886.1">
    <property type="nucleotide sequence ID" value="XM_009039638.1"/>
</dbReference>